<sequence>MADTMEPKWNQDGQHNGTKMADTMNIVLSTGFVTDGRFGRRPRHGEDNGEDEMKISMNTSGSR</sequence>
<reference evidence="2 3" key="1">
    <citation type="submission" date="2019-03" db="EMBL/GenBank/DDBJ databases">
        <title>First draft genome of Liparis tanakae, snailfish: a comprehensive survey of snailfish specific genes.</title>
        <authorList>
            <person name="Kim W."/>
            <person name="Song I."/>
            <person name="Jeong J.-H."/>
            <person name="Kim D."/>
            <person name="Kim S."/>
            <person name="Ryu S."/>
            <person name="Song J.Y."/>
            <person name="Lee S.K."/>
        </authorList>
    </citation>
    <scope>NUCLEOTIDE SEQUENCE [LARGE SCALE GENOMIC DNA]</scope>
    <source>
        <tissue evidence="2">Muscle</tissue>
    </source>
</reference>
<evidence type="ECO:0000313" key="2">
    <source>
        <dbReference type="EMBL" id="TNN43629.1"/>
    </source>
</evidence>
<feature type="compositionally biased region" description="Basic and acidic residues" evidence="1">
    <location>
        <begin position="44"/>
        <end position="54"/>
    </location>
</feature>
<accession>A0A4Z2FR40</accession>
<protein>
    <submittedName>
        <fullName evidence="2">Uncharacterized protein</fullName>
    </submittedName>
</protein>
<dbReference type="Proteomes" id="UP000314294">
    <property type="component" value="Unassembled WGS sequence"/>
</dbReference>
<name>A0A4Z2FR40_9TELE</name>
<feature type="region of interest" description="Disordered" evidence="1">
    <location>
        <begin position="33"/>
        <end position="63"/>
    </location>
</feature>
<organism evidence="2 3">
    <name type="scientific">Liparis tanakae</name>
    <name type="common">Tanaka's snailfish</name>
    <dbReference type="NCBI Taxonomy" id="230148"/>
    <lineage>
        <taxon>Eukaryota</taxon>
        <taxon>Metazoa</taxon>
        <taxon>Chordata</taxon>
        <taxon>Craniata</taxon>
        <taxon>Vertebrata</taxon>
        <taxon>Euteleostomi</taxon>
        <taxon>Actinopterygii</taxon>
        <taxon>Neopterygii</taxon>
        <taxon>Teleostei</taxon>
        <taxon>Neoteleostei</taxon>
        <taxon>Acanthomorphata</taxon>
        <taxon>Eupercaria</taxon>
        <taxon>Perciformes</taxon>
        <taxon>Cottioidei</taxon>
        <taxon>Cottales</taxon>
        <taxon>Liparidae</taxon>
        <taxon>Liparis</taxon>
    </lineage>
</organism>
<keyword evidence="3" id="KW-1185">Reference proteome</keyword>
<comment type="caution">
    <text evidence="2">The sequence shown here is derived from an EMBL/GenBank/DDBJ whole genome shotgun (WGS) entry which is preliminary data.</text>
</comment>
<gene>
    <name evidence="2" type="ORF">EYF80_046163</name>
</gene>
<dbReference type="EMBL" id="SRLO01000954">
    <property type="protein sequence ID" value="TNN43629.1"/>
    <property type="molecule type" value="Genomic_DNA"/>
</dbReference>
<feature type="region of interest" description="Disordered" evidence="1">
    <location>
        <begin position="1"/>
        <end position="21"/>
    </location>
</feature>
<proteinExistence type="predicted"/>
<evidence type="ECO:0000313" key="3">
    <source>
        <dbReference type="Proteomes" id="UP000314294"/>
    </source>
</evidence>
<dbReference type="AlphaFoldDB" id="A0A4Z2FR40"/>
<evidence type="ECO:0000256" key="1">
    <source>
        <dbReference type="SAM" id="MobiDB-lite"/>
    </source>
</evidence>